<feature type="region of interest" description="Disordered" evidence="1">
    <location>
        <begin position="46"/>
        <end position="97"/>
    </location>
</feature>
<dbReference type="AlphaFoldDB" id="A0AAV3SGP3"/>
<dbReference type="Proteomes" id="UP000830542">
    <property type="component" value="Plasmid unnamed1"/>
</dbReference>
<gene>
    <name evidence="2" type="ORF">GCM10008985_15210</name>
    <name evidence="3" type="ORF">MUK72_16005</name>
</gene>
<dbReference type="Pfam" id="PF19952">
    <property type="entry name" value="DUF6414"/>
    <property type="match status" value="1"/>
</dbReference>
<dbReference type="RefSeq" id="WP_244705636.1">
    <property type="nucleotide sequence ID" value="NZ_BAAADN010000023.1"/>
</dbReference>
<dbReference type="Proteomes" id="UP001500962">
    <property type="component" value="Unassembled WGS sequence"/>
</dbReference>
<proteinExistence type="predicted"/>
<dbReference type="EMBL" id="CP095006">
    <property type="protein sequence ID" value="UOO96684.1"/>
    <property type="molecule type" value="Genomic_DNA"/>
</dbReference>
<keyword evidence="3" id="KW-0614">Plasmid</keyword>
<accession>A0AAV3SGP3</accession>
<evidence type="ECO:0000313" key="5">
    <source>
        <dbReference type="Proteomes" id="UP001500962"/>
    </source>
</evidence>
<evidence type="ECO:0000256" key="1">
    <source>
        <dbReference type="SAM" id="MobiDB-lite"/>
    </source>
</evidence>
<dbReference type="KEGG" id="hdo:MUK72_16005"/>
<evidence type="ECO:0000313" key="4">
    <source>
        <dbReference type="Proteomes" id="UP000830542"/>
    </source>
</evidence>
<reference evidence="2" key="1">
    <citation type="journal article" date="2014" name="Int. J. Syst. Evol. Microbiol.">
        <title>Complete genome sequence of Corynebacterium casei LMG S-19264T (=DSM 44701T), isolated from a smear-ripened cheese.</title>
        <authorList>
            <consortium name="US DOE Joint Genome Institute (JGI-PGF)"/>
            <person name="Walter F."/>
            <person name="Albersmeier A."/>
            <person name="Kalinowski J."/>
            <person name="Ruckert C."/>
        </authorList>
    </citation>
    <scope>NUCLEOTIDE SEQUENCE</scope>
    <source>
        <strain evidence="2">JCM 12289</strain>
    </source>
</reference>
<organism evidence="2 5">
    <name type="scientific">Halococcus dombrowskii</name>
    <dbReference type="NCBI Taxonomy" id="179637"/>
    <lineage>
        <taxon>Archaea</taxon>
        <taxon>Methanobacteriati</taxon>
        <taxon>Methanobacteriota</taxon>
        <taxon>Stenosarchaea group</taxon>
        <taxon>Halobacteria</taxon>
        <taxon>Halobacteriales</taxon>
        <taxon>Halococcaceae</taxon>
        <taxon>Halococcus</taxon>
    </lineage>
</organism>
<dbReference type="EMBL" id="BAAADN010000023">
    <property type="protein sequence ID" value="GAA0459762.1"/>
    <property type="molecule type" value="Genomic_DNA"/>
</dbReference>
<dbReference type="InterPro" id="IPR045633">
    <property type="entry name" value="DUF6414"/>
</dbReference>
<geneLocation type="plasmid" evidence="3 4">
    <name>unnamed1</name>
</geneLocation>
<dbReference type="GeneID" id="71763383"/>
<reference evidence="3" key="2">
    <citation type="submission" date="2022-04" db="EMBL/GenBank/DDBJ databases">
        <title>Sequencing and genomic assembly of Halococcus dombrowskii.</title>
        <authorList>
            <person name="Lim S.W."/>
            <person name="MacLea K.S."/>
        </authorList>
    </citation>
    <scope>NUCLEOTIDE SEQUENCE</scope>
    <source>
        <strain evidence="3">H4</strain>
        <plasmid evidence="3">unnamed1</plasmid>
    </source>
</reference>
<feature type="compositionally biased region" description="Basic and acidic residues" evidence="1">
    <location>
        <begin position="54"/>
        <end position="68"/>
    </location>
</feature>
<keyword evidence="4" id="KW-1185">Reference proteome</keyword>
<name>A0AAV3SGP3_HALDO</name>
<sequence>MNSQGDPWSNWLFGHISGPAEEGQSFPPLREFVYIDQRSVQSLLASTNSGRVAAEQRDREGNITESRKNASLTLNAGPASASAGGRNTSQESHETESTYSFDLIQSKFTRLYEHEEVSQKISLDSDENYELENSLKLTDLERGDVLEFQGVVQLHSLYRLHQVIEYAETTVSDEEIAGDDTMQIIEKSLGDKIPIRIEVDGLSLSSDEDVLQGTEGEILNVVALLDKPALWTEPIQTLASEKQFRVFCRVEQVEPDWYPMKLIRVLQSISQNKAKEFNSNLESRLDAAMASFEESINVSDATLNVDRQEVKEFAEFLSTKTSSKVSEEEIEEIVEKAIEAYSPEGEVKFEQQNTLLKETYNQFIKVVSKDGFSKDEFSLRTEYRKEEASGPNEGSEGNSDAHLEANVIGIYW</sequence>
<reference evidence="2" key="3">
    <citation type="submission" date="2023-12" db="EMBL/GenBank/DDBJ databases">
        <authorList>
            <person name="Sun Q."/>
            <person name="Inoue M."/>
        </authorList>
    </citation>
    <scope>NUCLEOTIDE SEQUENCE</scope>
    <source>
        <strain evidence="2">JCM 12289</strain>
    </source>
</reference>
<evidence type="ECO:0000313" key="3">
    <source>
        <dbReference type="EMBL" id="UOO96684.1"/>
    </source>
</evidence>
<evidence type="ECO:0000313" key="2">
    <source>
        <dbReference type="EMBL" id="GAA0459762.1"/>
    </source>
</evidence>
<protein>
    <submittedName>
        <fullName evidence="2">Uncharacterized protein</fullName>
    </submittedName>
</protein>